<dbReference type="AlphaFoldDB" id="A0A6A6WWF9"/>
<evidence type="ECO:0000313" key="2">
    <source>
        <dbReference type="Proteomes" id="UP000799757"/>
    </source>
</evidence>
<protein>
    <submittedName>
        <fullName evidence="1">Uncharacterized protein</fullName>
    </submittedName>
</protein>
<reference evidence="1" key="1">
    <citation type="journal article" date="2020" name="Stud. Mycol.">
        <title>101 Dothideomycetes genomes: a test case for predicting lifestyles and emergence of pathogens.</title>
        <authorList>
            <person name="Haridas S."/>
            <person name="Albert R."/>
            <person name="Binder M."/>
            <person name="Bloem J."/>
            <person name="Labutti K."/>
            <person name="Salamov A."/>
            <person name="Andreopoulos B."/>
            <person name="Baker S."/>
            <person name="Barry K."/>
            <person name="Bills G."/>
            <person name="Bluhm B."/>
            <person name="Cannon C."/>
            <person name="Castanera R."/>
            <person name="Culley D."/>
            <person name="Daum C."/>
            <person name="Ezra D."/>
            <person name="Gonzalez J."/>
            <person name="Henrissat B."/>
            <person name="Kuo A."/>
            <person name="Liang C."/>
            <person name="Lipzen A."/>
            <person name="Lutzoni F."/>
            <person name="Magnuson J."/>
            <person name="Mondo S."/>
            <person name="Nolan M."/>
            <person name="Ohm R."/>
            <person name="Pangilinan J."/>
            <person name="Park H.-J."/>
            <person name="Ramirez L."/>
            <person name="Alfaro M."/>
            <person name="Sun H."/>
            <person name="Tritt A."/>
            <person name="Yoshinaga Y."/>
            <person name="Zwiers L.-H."/>
            <person name="Turgeon B."/>
            <person name="Goodwin S."/>
            <person name="Spatafora J."/>
            <person name="Crous P."/>
            <person name="Grigoriev I."/>
        </authorList>
    </citation>
    <scope>NUCLEOTIDE SEQUENCE</scope>
    <source>
        <strain evidence="1">CBS 109.77</strain>
    </source>
</reference>
<gene>
    <name evidence="1" type="ORF">K505DRAFT_256327</name>
</gene>
<organism evidence="1 2">
    <name type="scientific">Melanomma pulvis-pyrius CBS 109.77</name>
    <dbReference type="NCBI Taxonomy" id="1314802"/>
    <lineage>
        <taxon>Eukaryota</taxon>
        <taxon>Fungi</taxon>
        <taxon>Dikarya</taxon>
        <taxon>Ascomycota</taxon>
        <taxon>Pezizomycotina</taxon>
        <taxon>Dothideomycetes</taxon>
        <taxon>Pleosporomycetidae</taxon>
        <taxon>Pleosporales</taxon>
        <taxon>Melanommataceae</taxon>
        <taxon>Melanomma</taxon>
    </lineage>
</organism>
<proteinExistence type="predicted"/>
<keyword evidence="2" id="KW-1185">Reference proteome</keyword>
<dbReference type="EMBL" id="MU002250">
    <property type="protein sequence ID" value="KAF2788077.1"/>
    <property type="molecule type" value="Genomic_DNA"/>
</dbReference>
<name>A0A6A6WWF9_9PLEO</name>
<accession>A0A6A6WWF9</accession>
<sequence length="80" mass="8724">MISPPTSPPPTPHPFLAPGRASSITSWATSLPERSSRPSTASEIDGMSRDAAFEAYRQLKLALFSKVWNTQLSKPVRPES</sequence>
<dbReference type="OrthoDB" id="3687409at2759"/>
<dbReference type="Proteomes" id="UP000799757">
    <property type="component" value="Unassembled WGS sequence"/>
</dbReference>
<evidence type="ECO:0000313" key="1">
    <source>
        <dbReference type="EMBL" id="KAF2788077.1"/>
    </source>
</evidence>